<evidence type="ECO:0000313" key="8">
    <source>
        <dbReference type="EMBL" id="VFU08139.1"/>
    </source>
</evidence>
<proteinExistence type="inferred from homology"/>
<protein>
    <recommendedName>
        <fullName evidence="6">Probable septum site-determining protein MinC</fullName>
    </recommendedName>
</protein>
<keyword evidence="4 6" id="KW-0131">Cell cycle</keyword>
<dbReference type="GO" id="GO:0000902">
    <property type="term" value="P:cell morphogenesis"/>
    <property type="evidence" value="ECO:0007669"/>
    <property type="project" value="InterPro"/>
</dbReference>
<evidence type="ECO:0000313" key="9">
    <source>
        <dbReference type="Proteomes" id="UP000294360"/>
    </source>
</evidence>
<dbReference type="GO" id="GO:0000917">
    <property type="term" value="P:division septum assembly"/>
    <property type="evidence" value="ECO:0007669"/>
    <property type="project" value="UniProtKB-KW"/>
</dbReference>
<evidence type="ECO:0000256" key="5">
    <source>
        <dbReference type="ARBA" id="ARBA00025606"/>
    </source>
</evidence>
<dbReference type="NCBIfam" id="TIGR01222">
    <property type="entry name" value="minC"/>
    <property type="match status" value="1"/>
</dbReference>
<name>A0A4V6YUH7_METTU</name>
<dbReference type="GO" id="GO:1901891">
    <property type="term" value="P:regulation of cell septum assembly"/>
    <property type="evidence" value="ECO:0007669"/>
    <property type="project" value="InterPro"/>
</dbReference>
<evidence type="ECO:0000256" key="1">
    <source>
        <dbReference type="ARBA" id="ARBA00006291"/>
    </source>
</evidence>
<reference evidence="8 9" key="1">
    <citation type="submission" date="2019-03" db="EMBL/GenBank/DDBJ databases">
        <authorList>
            <person name="Kox A.R. M."/>
        </authorList>
    </citation>
    <scope>NUCLEOTIDE SEQUENCE [LARGE SCALE GENOMIC DNA]</scope>
    <source>
        <strain evidence="8">MTUNDRAET4 annotated genome</strain>
    </source>
</reference>
<evidence type="ECO:0000256" key="6">
    <source>
        <dbReference type="HAMAP-Rule" id="MF_00267"/>
    </source>
</evidence>
<dbReference type="RefSeq" id="WP_134488005.1">
    <property type="nucleotide sequence ID" value="NZ_CP139089.1"/>
</dbReference>
<accession>A0A4V6YUH7</accession>
<dbReference type="Gene3D" id="2.160.20.70">
    <property type="match status" value="1"/>
</dbReference>
<dbReference type="InterPro" id="IPR036145">
    <property type="entry name" value="MinC_C_sf"/>
</dbReference>
<dbReference type="Pfam" id="PF03775">
    <property type="entry name" value="MinC_C"/>
    <property type="match status" value="1"/>
</dbReference>
<dbReference type="Proteomes" id="UP000294360">
    <property type="component" value="Chromosome"/>
</dbReference>
<keyword evidence="2 6" id="KW-0132">Cell division</keyword>
<dbReference type="KEGG" id="mtun:MTUNDRAET4_1246"/>
<dbReference type="OrthoDB" id="9794530at2"/>
<dbReference type="EMBL" id="LR536450">
    <property type="protein sequence ID" value="VFU08139.1"/>
    <property type="molecule type" value="Genomic_DNA"/>
</dbReference>
<dbReference type="Gene3D" id="3.30.70.260">
    <property type="match status" value="1"/>
</dbReference>
<evidence type="ECO:0000256" key="2">
    <source>
        <dbReference type="ARBA" id="ARBA00022618"/>
    </source>
</evidence>
<evidence type="ECO:0000256" key="3">
    <source>
        <dbReference type="ARBA" id="ARBA00023210"/>
    </source>
</evidence>
<comment type="subunit">
    <text evidence="6">Interacts with MinD and FtsZ.</text>
</comment>
<dbReference type="PANTHER" id="PTHR34108:SF1">
    <property type="entry name" value="SEPTUM SITE-DETERMINING PROTEIN MINC"/>
    <property type="match status" value="1"/>
</dbReference>
<comment type="similarity">
    <text evidence="1 6">Belongs to the MinC family.</text>
</comment>
<feature type="domain" description="Septum formation inhibitor MinC C-terminal" evidence="7">
    <location>
        <begin position="149"/>
        <end position="247"/>
    </location>
</feature>
<dbReference type="SUPFAM" id="SSF63848">
    <property type="entry name" value="Cell-division inhibitor MinC, C-terminal domain"/>
    <property type="match status" value="1"/>
</dbReference>
<organism evidence="8 9">
    <name type="scientific">Methylocella tundrae</name>
    <dbReference type="NCBI Taxonomy" id="227605"/>
    <lineage>
        <taxon>Bacteria</taxon>
        <taxon>Pseudomonadati</taxon>
        <taxon>Pseudomonadota</taxon>
        <taxon>Alphaproteobacteria</taxon>
        <taxon>Hyphomicrobiales</taxon>
        <taxon>Beijerinckiaceae</taxon>
        <taxon>Methylocella</taxon>
    </lineage>
</organism>
<evidence type="ECO:0000256" key="4">
    <source>
        <dbReference type="ARBA" id="ARBA00023306"/>
    </source>
</evidence>
<evidence type="ECO:0000259" key="7">
    <source>
        <dbReference type="Pfam" id="PF03775"/>
    </source>
</evidence>
<dbReference type="InterPro" id="IPR005526">
    <property type="entry name" value="Septum_form_inhib_MinC_C"/>
</dbReference>
<sequence>MTAAARPRHSIRFHSRSFHAMALAPQAPLTDWLAELDAWVERSPGFFVGRPIVLDLSNLELGKAEVVDLTKSLFERNIQIMGIEGGDPTWREYGMPPPFVSGGRYVNETPRSTVDTIAKIIDGGESPDDAKAQEVTAAPAPQRSNALLLETPLRSGQYIEHLDGDVIVVGSVASGAEIVAGGSIHVYGALRGRAIAGAGHPRARIFCRKLEAELLAIDGLYMTADDMEATLRGRSVQVWLDGDSLMITAQD</sequence>
<dbReference type="InterPro" id="IPR016098">
    <property type="entry name" value="CAP/MinC_C"/>
</dbReference>
<dbReference type="AlphaFoldDB" id="A0A4V6YUH7"/>
<comment type="function">
    <text evidence="5 6">Cell division inhibitor that blocks the formation of polar Z ring septums. Rapidly oscillates between the poles of the cell to destabilize FtsZ filaments that have formed before they mature into polar Z rings. Prevents FtsZ polymerization.</text>
</comment>
<dbReference type="HAMAP" id="MF_00267">
    <property type="entry name" value="MinC"/>
    <property type="match status" value="1"/>
</dbReference>
<keyword evidence="3 6" id="KW-0717">Septation</keyword>
<dbReference type="InterPro" id="IPR013033">
    <property type="entry name" value="MinC"/>
</dbReference>
<dbReference type="PANTHER" id="PTHR34108">
    <property type="entry name" value="SEPTUM SITE-DETERMINING PROTEIN MINC"/>
    <property type="match status" value="1"/>
</dbReference>
<gene>
    <name evidence="6 8" type="primary">minC</name>
    <name evidence="8" type="ORF">MTUNDRAET4_1246</name>
</gene>